<dbReference type="PIRSF" id="PIRSF026649">
    <property type="entry name" value="MsbB"/>
    <property type="match status" value="1"/>
</dbReference>
<reference evidence="9" key="1">
    <citation type="submission" date="2016-10" db="EMBL/GenBank/DDBJ databases">
        <authorList>
            <person name="Varghese N."/>
            <person name="Submissions S."/>
        </authorList>
    </citation>
    <scope>NUCLEOTIDE SEQUENCE [LARGE SCALE GENOMIC DNA]</scope>
    <source>
        <strain evidence="9">DSM 6150</strain>
    </source>
</reference>
<gene>
    <name evidence="8" type="ORF">SAMN05660284_00280</name>
</gene>
<evidence type="ECO:0000256" key="3">
    <source>
        <dbReference type="ARBA" id="ARBA00022519"/>
    </source>
</evidence>
<dbReference type="PANTHER" id="PTHR30606">
    <property type="entry name" value="LIPID A BIOSYNTHESIS LAUROYL ACYLTRANSFERASE"/>
    <property type="match status" value="1"/>
</dbReference>
<evidence type="ECO:0000313" key="9">
    <source>
        <dbReference type="Proteomes" id="UP000242869"/>
    </source>
</evidence>
<dbReference type="Pfam" id="PF03279">
    <property type="entry name" value="Lip_A_acyltrans"/>
    <property type="match status" value="1"/>
</dbReference>
<feature type="transmembrane region" description="Helical" evidence="7">
    <location>
        <begin position="12"/>
        <end position="30"/>
    </location>
</feature>
<dbReference type="PANTHER" id="PTHR30606:SF10">
    <property type="entry name" value="PHOSPHATIDYLINOSITOL MANNOSIDE ACYLTRANSFERASE"/>
    <property type="match status" value="1"/>
</dbReference>
<keyword evidence="7" id="KW-0812">Transmembrane</keyword>
<protein>
    <submittedName>
        <fullName evidence="8">KDO2-lipid IV(A) lauroyltransferase</fullName>
    </submittedName>
</protein>
<keyword evidence="4 8" id="KW-0808">Transferase</keyword>
<name>A0A1I4VNB0_9NEIS</name>
<dbReference type="Proteomes" id="UP000242869">
    <property type="component" value="Unassembled WGS sequence"/>
</dbReference>
<dbReference type="EMBL" id="FOVE01000002">
    <property type="protein sequence ID" value="SFN02436.1"/>
    <property type="molecule type" value="Genomic_DNA"/>
</dbReference>
<evidence type="ECO:0000256" key="5">
    <source>
        <dbReference type="ARBA" id="ARBA00023136"/>
    </source>
</evidence>
<evidence type="ECO:0000256" key="7">
    <source>
        <dbReference type="SAM" id="Phobius"/>
    </source>
</evidence>
<keyword evidence="5 7" id="KW-0472">Membrane</keyword>
<evidence type="ECO:0000256" key="2">
    <source>
        <dbReference type="ARBA" id="ARBA00022475"/>
    </source>
</evidence>
<dbReference type="GO" id="GO:0009247">
    <property type="term" value="P:glycolipid biosynthetic process"/>
    <property type="evidence" value="ECO:0007669"/>
    <property type="project" value="UniProtKB-ARBA"/>
</dbReference>
<keyword evidence="6" id="KW-0012">Acyltransferase</keyword>
<proteinExistence type="predicted"/>
<keyword evidence="7" id="KW-1133">Transmembrane helix</keyword>
<dbReference type="GO" id="GO:0005886">
    <property type="term" value="C:plasma membrane"/>
    <property type="evidence" value="ECO:0007669"/>
    <property type="project" value="UniProtKB-SubCell"/>
</dbReference>
<accession>A0A1I4VNB0</accession>
<dbReference type="GO" id="GO:0016746">
    <property type="term" value="F:acyltransferase activity"/>
    <property type="evidence" value="ECO:0007669"/>
    <property type="project" value="UniProtKB-KW"/>
</dbReference>
<sequence length="283" mass="30872">MLLLGKFFSRLPIPLLQLFGALLGWLVWLVSARHRRIMAANLAQSGLTVSRAACIAHQGISAMEMFAHWLRPLPGLLARVHERCGWEHVEAALAENRPVIFISPHLGALEMTGVCIAGWVPRTLAPLYRPPKQPYLEPLMIASRSRSGAKPAAANTSGVRVLLTTLKRGGVTYLLPDQAPGGGEGVWAPFFGRPAYTMTLLSRLAAATQATVLCCFTERLGIGGGYRFHVMPLEGEFSGDAIQDAHLLNANMEKLIRLAPSQYLWSYNRYKQPQGAPAPGENA</sequence>
<dbReference type="OrthoDB" id="9803456at2"/>
<dbReference type="RefSeq" id="WP_091190131.1">
    <property type="nucleotide sequence ID" value="NZ_FOVE01000002.1"/>
</dbReference>
<evidence type="ECO:0000256" key="4">
    <source>
        <dbReference type="ARBA" id="ARBA00022679"/>
    </source>
</evidence>
<dbReference type="InterPro" id="IPR004960">
    <property type="entry name" value="LipA_acyltrans"/>
</dbReference>
<organism evidence="8 9">
    <name type="scientific">Formivibrio citricus</name>
    <dbReference type="NCBI Taxonomy" id="83765"/>
    <lineage>
        <taxon>Bacteria</taxon>
        <taxon>Pseudomonadati</taxon>
        <taxon>Pseudomonadota</taxon>
        <taxon>Betaproteobacteria</taxon>
        <taxon>Neisseriales</taxon>
        <taxon>Chitinibacteraceae</taxon>
        <taxon>Formivibrio</taxon>
    </lineage>
</organism>
<evidence type="ECO:0000313" key="8">
    <source>
        <dbReference type="EMBL" id="SFN02436.1"/>
    </source>
</evidence>
<dbReference type="STRING" id="83765.SAMN05660284_00280"/>
<dbReference type="CDD" id="cd07984">
    <property type="entry name" value="LPLAT_LABLAT-like"/>
    <property type="match status" value="1"/>
</dbReference>
<keyword evidence="2" id="KW-1003">Cell membrane</keyword>
<dbReference type="AlphaFoldDB" id="A0A1I4VNB0"/>
<keyword evidence="9" id="KW-1185">Reference proteome</keyword>
<comment type="subcellular location">
    <subcellularLocation>
        <location evidence="1">Cell inner membrane</location>
    </subcellularLocation>
</comment>
<evidence type="ECO:0000256" key="1">
    <source>
        <dbReference type="ARBA" id="ARBA00004533"/>
    </source>
</evidence>
<keyword evidence="3" id="KW-0997">Cell inner membrane</keyword>
<dbReference type="NCBIfam" id="NF006487">
    <property type="entry name" value="PRK08905.1"/>
    <property type="match status" value="1"/>
</dbReference>
<evidence type="ECO:0000256" key="6">
    <source>
        <dbReference type="ARBA" id="ARBA00023315"/>
    </source>
</evidence>